<dbReference type="Proteomes" id="UP000805649">
    <property type="component" value="Unassembled WGS sequence"/>
</dbReference>
<evidence type="ECO:0000313" key="2">
    <source>
        <dbReference type="Proteomes" id="UP000805649"/>
    </source>
</evidence>
<organism evidence="1 2">
    <name type="scientific">Colletotrichum truncatum</name>
    <name type="common">Anthracnose fungus</name>
    <name type="synonym">Colletotrichum capsici</name>
    <dbReference type="NCBI Taxonomy" id="5467"/>
    <lineage>
        <taxon>Eukaryota</taxon>
        <taxon>Fungi</taxon>
        <taxon>Dikarya</taxon>
        <taxon>Ascomycota</taxon>
        <taxon>Pezizomycotina</taxon>
        <taxon>Sordariomycetes</taxon>
        <taxon>Hypocreomycetidae</taxon>
        <taxon>Glomerellales</taxon>
        <taxon>Glomerellaceae</taxon>
        <taxon>Colletotrichum</taxon>
        <taxon>Colletotrichum truncatum species complex</taxon>
    </lineage>
</organism>
<protein>
    <submittedName>
        <fullName evidence="1">Uncharacterized protein</fullName>
    </submittedName>
</protein>
<sequence>MKFTKTSLFFVSAVSLSAANPMARSPYDELTSPHNRHSGGNVRKANNLVTFARRVFGVPVSRPTVTLRDVDAPALQTSAFNDKSLLDETAREIDLNDSGSRKPHLVEAYTAKPPTQLFATSLTVLNVSQAALQANNISTFTLPIPNIVASALSTDVSSDPKGSFKFNFTLTGGDGSKKRANFTINWPPVEESTKSMAFTKCHLTLKETTMMRLGRTWEIRAQPIKDIPAVCNNLWENLKQHGSCALLEKPVCGQDEENEGHLIWRFNIDLGCTKKMVESTWRKATENETGLVECADV</sequence>
<comment type="caution">
    <text evidence="1">The sequence shown here is derived from an EMBL/GenBank/DDBJ whole genome shotgun (WGS) entry which is preliminary data.</text>
</comment>
<accession>A0ACC3Z935</accession>
<name>A0ACC3Z935_COLTU</name>
<evidence type="ECO:0000313" key="1">
    <source>
        <dbReference type="EMBL" id="KAL0940622.1"/>
    </source>
</evidence>
<keyword evidence="2" id="KW-1185">Reference proteome</keyword>
<reference evidence="1 2" key="1">
    <citation type="journal article" date="2020" name="Phytopathology">
        <title>Genome Sequence Resources of Colletotrichum truncatum, C. plurivorum, C. musicola, and C. sojae: Four Species Pathogenic to Soybean (Glycine max).</title>
        <authorList>
            <person name="Rogerio F."/>
            <person name="Boufleur T.R."/>
            <person name="Ciampi-Guillardi M."/>
            <person name="Sukno S.A."/>
            <person name="Thon M.R."/>
            <person name="Massola Junior N.S."/>
            <person name="Baroncelli R."/>
        </authorList>
    </citation>
    <scope>NUCLEOTIDE SEQUENCE [LARGE SCALE GENOMIC DNA]</scope>
    <source>
        <strain evidence="1 2">CMES1059</strain>
    </source>
</reference>
<dbReference type="EMBL" id="VUJX02000002">
    <property type="protein sequence ID" value="KAL0940622.1"/>
    <property type="molecule type" value="Genomic_DNA"/>
</dbReference>
<gene>
    <name evidence="1" type="ORF">CTRU02_203385</name>
</gene>
<proteinExistence type="predicted"/>